<evidence type="ECO:0000256" key="2">
    <source>
        <dbReference type="ARBA" id="ARBA00022837"/>
    </source>
</evidence>
<keyword evidence="2" id="KW-0106">Calcium</keyword>
<feature type="compositionally biased region" description="Basic and acidic residues" evidence="4">
    <location>
        <begin position="637"/>
        <end position="656"/>
    </location>
</feature>
<keyword evidence="1" id="KW-0479">Metal-binding</keyword>
<accession>A0A668RXS0</accession>
<feature type="region of interest" description="Disordered" evidence="4">
    <location>
        <begin position="491"/>
        <end position="521"/>
    </location>
</feature>
<dbReference type="InterPro" id="IPR018247">
    <property type="entry name" value="EF_Hand_1_Ca_BS"/>
</dbReference>
<evidence type="ECO:0000256" key="1">
    <source>
        <dbReference type="ARBA" id="ARBA00022723"/>
    </source>
</evidence>
<dbReference type="InterPro" id="IPR011992">
    <property type="entry name" value="EF-hand-dom_pair"/>
</dbReference>
<evidence type="ECO:0000313" key="7">
    <source>
        <dbReference type="Ensembl" id="ENSOABP00000009582.2"/>
    </source>
</evidence>
<evidence type="ECO:0000256" key="4">
    <source>
        <dbReference type="SAM" id="MobiDB-lite"/>
    </source>
</evidence>
<dbReference type="Pfam" id="PF12763">
    <property type="entry name" value="EH"/>
    <property type="match status" value="3"/>
</dbReference>
<gene>
    <name evidence="7" type="primary">EPS15L1</name>
</gene>
<feature type="compositionally biased region" description="Basic and acidic residues" evidence="4">
    <location>
        <begin position="777"/>
        <end position="798"/>
    </location>
</feature>
<feature type="domain" description="EF-hand" evidence="6">
    <location>
        <begin position="158"/>
        <end position="193"/>
    </location>
</feature>
<feature type="region of interest" description="Disordered" evidence="4">
    <location>
        <begin position="636"/>
        <end position="798"/>
    </location>
</feature>
<feature type="domain" description="EH" evidence="5">
    <location>
        <begin position="291"/>
        <end position="381"/>
    </location>
</feature>
<dbReference type="PANTHER" id="PTHR11216:SF69">
    <property type="entry name" value="EPIDERMAL GROWTH FACTOR RECEPTOR SUBSTRATE 15-LIKE 1"/>
    <property type="match status" value="1"/>
</dbReference>
<dbReference type="Ensembl" id="ENSOABT00000009917.2">
    <property type="protein sequence ID" value="ENSOABP00000009582.2"/>
    <property type="gene ID" value="ENSOABG00000003194.2"/>
</dbReference>
<dbReference type="InterPro" id="IPR002048">
    <property type="entry name" value="EF_hand_dom"/>
</dbReference>
<evidence type="ECO:0000256" key="3">
    <source>
        <dbReference type="SAM" id="Coils"/>
    </source>
</evidence>
<feature type="domain" description="EH" evidence="5">
    <location>
        <begin position="126"/>
        <end position="214"/>
    </location>
</feature>
<dbReference type="PANTHER" id="PTHR11216">
    <property type="entry name" value="EH DOMAIN"/>
    <property type="match status" value="1"/>
</dbReference>
<dbReference type="AlphaFoldDB" id="A0A668RXS0"/>
<reference evidence="7" key="2">
    <citation type="submission" date="2025-09" db="UniProtKB">
        <authorList>
            <consortium name="Ensembl"/>
        </authorList>
    </citation>
    <scope>IDENTIFICATION</scope>
</reference>
<dbReference type="SUPFAM" id="SSF47473">
    <property type="entry name" value="EF-hand"/>
    <property type="match status" value="3"/>
</dbReference>
<reference evidence="7" key="1">
    <citation type="submission" date="2025-08" db="UniProtKB">
        <authorList>
            <consortium name="Ensembl"/>
        </authorList>
    </citation>
    <scope>IDENTIFICATION</scope>
</reference>
<feature type="compositionally biased region" description="Polar residues" evidence="4">
    <location>
        <begin position="495"/>
        <end position="505"/>
    </location>
</feature>
<dbReference type="PROSITE" id="PS00018">
    <property type="entry name" value="EF_HAND_1"/>
    <property type="match status" value="2"/>
</dbReference>
<dbReference type="Gene3D" id="1.10.287.1490">
    <property type="match status" value="1"/>
</dbReference>
<dbReference type="InterPro" id="IPR000261">
    <property type="entry name" value="EH_dom"/>
</dbReference>
<name>A0A668RXS0_OREAU</name>
<evidence type="ECO:0000259" key="6">
    <source>
        <dbReference type="PROSITE" id="PS50222"/>
    </source>
</evidence>
<feature type="coiled-coil region" evidence="3">
    <location>
        <begin position="566"/>
        <end position="593"/>
    </location>
</feature>
<sequence>MAAFMTLSQLSSGNPVYENYYRQLDPGNTGKISAGDAAQFLKKSGLSDSTLGKIWDLADSERKGYLDKRGFFIALRLVASAQGGNDISLHNLNQHLAAPKFKDTSSPLLTVSTTASDSQWAIKPDEKGKFEGIFESLLPVNGLLSGDKVRPVLINSKLPLDVLGKIWDLSDVDKDGHLDKEEFTVTMHLVYRTMEKEPLPTSLPTSLIPPSKRKKTGVGLPGAVPVLPALSGLGTGPAPLKETLRSTSPLVNTTPLGSAALFGSGAANLSPKQSFKSSSPPAMNWVVPVADREKYKEIFKNTDTDNDGLINGGDVIELFMNCTLSQTMLAQIWGLADTKQTGKLNEEQFALAMHLIQQKVNKGIDPPSTLTPDMIPPSERSASSAMGFDGISSTGSTELTGIKELDDLSKEISHLQRDKFILEHEIREKEEALRQKNGDVQDLQNNLERESSSLQDLESQKQDAQVRLEEMDQQRSRLEGMLNDIKQKCQDETQKISSLQSQIRSQETDLRSQEDELSRTKTDLSRVQDEEAQLEQRLLSGRTQLDSVIKSLKTTQDEISQARGKLSLIQESQKELTKTIEQYNNALKEINAGNLSNLPDLSEGFAEREDGGFRSTMVNQEGSLKSRIAMFNNSAAKETRADPFKMEDPFKSDPFKDPFGSDPFKESDPFKGTSSEDFFKTTDRPDLFGSGDPFSRKPVPPVKPSPFGSSDPFRSNSPKTKDSDLFGKADPFGSNSFGSKGGGFADFSQMSKKSDNPVLPIPKKSVPKRPAPPYGSEHVKFGSESEQLEWAKRESEREERERLRRLQLQEQRDLELAIALSKTTMPNT</sequence>
<evidence type="ECO:0000313" key="8">
    <source>
        <dbReference type="Proteomes" id="UP000472276"/>
    </source>
</evidence>
<keyword evidence="3" id="KW-0175">Coiled coil</keyword>
<feature type="domain" description="EF-hand" evidence="6">
    <location>
        <begin position="290"/>
        <end position="325"/>
    </location>
</feature>
<dbReference type="GO" id="GO:0045296">
    <property type="term" value="F:cadherin binding"/>
    <property type="evidence" value="ECO:0007669"/>
    <property type="project" value="TreeGrafter"/>
</dbReference>
<keyword evidence="8" id="KW-1185">Reference proteome</keyword>
<dbReference type="GO" id="GO:0016197">
    <property type="term" value="P:endosomal transport"/>
    <property type="evidence" value="ECO:0007669"/>
    <property type="project" value="TreeGrafter"/>
</dbReference>
<dbReference type="SMART" id="SM00054">
    <property type="entry name" value="EFh"/>
    <property type="match status" value="4"/>
</dbReference>
<evidence type="ECO:0008006" key="9">
    <source>
        <dbReference type="Google" id="ProtNLM"/>
    </source>
</evidence>
<feature type="domain" description="EH" evidence="5">
    <location>
        <begin position="13"/>
        <end position="99"/>
    </location>
</feature>
<organism evidence="7 8">
    <name type="scientific">Oreochromis aureus</name>
    <name type="common">Israeli tilapia</name>
    <name type="synonym">Chromis aureus</name>
    <dbReference type="NCBI Taxonomy" id="47969"/>
    <lineage>
        <taxon>Eukaryota</taxon>
        <taxon>Metazoa</taxon>
        <taxon>Chordata</taxon>
        <taxon>Craniata</taxon>
        <taxon>Vertebrata</taxon>
        <taxon>Euteleostomi</taxon>
        <taxon>Actinopterygii</taxon>
        <taxon>Neopterygii</taxon>
        <taxon>Teleostei</taxon>
        <taxon>Neoteleostei</taxon>
        <taxon>Acanthomorphata</taxon>
        <taxon>Ovalentaria</taxon>
        <taxon>Cichlomorphae</taxon>
        <taxon>Cichliformes</taxon>
        <taxon>Cichlidae</taxon>
        <taxon>African cichlids</taxon>
        <taxon>Pseudocrenilabrinae</taxon>
        <taxon>Oreochromini</taxon>
        <taxon>Oreochromis</taxon>
    </lineage>
</organism>
<dbReference type="GO" id="GO:0005509">
    <property type="term" value="F:calcium ion binding"/>
    <property type="evidence" value="ECO:0007669"/>
    <property type="project" value="InterPro"/>
</dbReference>
<dbReference type="Proteomes" id="UP000472276">
    <property type="component" value="Unassembled WGS sequence"/>
</dbReference>
<dbReference type="GO" id="GO:0030132">
    <property type="term" value="C:clathrin coat of coated pit"/>
    <property type="evidence" value="ECO:0007669"/>
    <property type="project" value="TreeGrafter"/>
</dbReference>
<feature type="compositionally biased region" description="Basic and acidic residues" evidence="4">
    <location>
        <begin position="506"/>
        <end position="521"/>
    </location>
</feature>
<protein>
    <recommendedName>
        <fullName evidence="9">Epidermal growth factor receptor pathway substrate 15 like 1</fullName>
    </recommendedName>
</protein>
<dbReference type="PROSITE" id="PS50330">
    <property type="entry name" value="UIM"/>
    <property type="match status" value="1"/>
</dbReference>
<dbReference type="PROSITE" id="PS50222">
    <property type="entry name" value="EF_HAND_2"/>
    <property type="match status" value="2"/>
</dbReference>
<dbReference type="InterPro" id="IPR003903">
    <property type="entry name" value="UIM_dom"/>
</dbReference>
<dbReference type="SMART" id="SM00027">
    <property type="entry name" value="EH"/>
    <property type="match status" value="3"/>
</dbReference>
<dbReference type="CDD" id="cd00052">
    <property type="entry name" value="EH"/>
    <property type="match status" value="3"/>
</dbReference>
<dbReference type="Gene3D" id="1.10.238.10">
    <property type="entry name" value="EF-hand"/>
    <property type="match status" value="3"/>
</dbReference>
<dbReference type="GO" id="GO:0006897">
    <property type="term" value="P:endocytosis"/>
    <property type="evidence" value="ECO:0007669"/>
    <property type="project" value="TreeGrafter"/>
</dbReference>
<evidence type="ECO:0000259" key="5">
    <source>
        <dbReference type="PROSITE" id="PS50031"/>
    </source>
</evidence>
<proteinExistence type="predicted"/>
<dbReference type="PROSITE" id="PS50031">
    <property type="entry name" value="EH"/>
    <property type="match status" value="3"/>
</dbReference>
<dbReference type="SUPFAM" id="SSF57997">
    <property type="entry name" value="Tropomyosin"/>
    <property type="match status" value="1"/>
</dbReference>
<feature type="compositionally biased region" description="Basic and acidic residues" evidence="4">
    <location>
        <begin position="677"/>
        <end position="686"/>
    </location>
</feature>